<dbReference type="Proteomes" id="UP000323521">
    <property type="component" value="Chromosome"/>
</dbReference>
<dbReference type="InterPro" id="IPR012000">
    <property type="entry name" value="Thiamin_PyroP_enz_cen_dom"/>
</dbReference>
<dbReference type="Pfam" id="PF02776">
    <property type="entry name" value="TPP_enzyme_N"/>
    <property type="match status" value="1"/>
</dbReference>
<comment type="similarity">
    <text evidence="3 12">Belongs to the TPP enzyme family.</text>
</comment>
<dbReference type="GO" id="GO:0050660">
    <property type="term" value="F:flavin adenine dinucleotide binding"/>
    <property type="evidence" value="ECO:0007669"/>
    <property type="project" value="InterPro"/>
</dbReference>
<dbReference type="PANTHER" id="PTHR18968:SF13">
    <property type="entry name" value="ACETOLACTATE SYNTHASE CATALYTIC SUBUNIT, MITOCHONDRIAL"/>
    <property type="match status" value="1"/>
</dbReference>
<dbReference type="InterPro" id="IPR039368">
    <property type="entry name" value="AHAS_TPP"/>
</dbReference>
<evidence type="ECO:0000313" key="16">
    <source>
        <dbReference type="EMBL" id="ATW28545.1"/>
    </source>
</evidence>
<dbReference type="PANTHER" id="PTHR18968">
    <property type="entry name" value="THIAMINE PYROPHOSPHATE ENZYMES"/>
    <property type="match status" value="1"/>
</dbReference>
<dbReference type="EC" id="2.2.1.6" evidence="4 12"/>
<comment type="pathway">
    <text evidence="2 12">Amino-acid biosynthesis; L-valine biosynthesis; L-valine from pyruvate: step 1/4.</text>
</comment>
<dbReference type="InterPro" id="IPR029035">
    <property type="entry name" value="DHS-like_NAD/FAD-binding_dom"/>
</dbReference>
<comment type="pathway">
    <text evidence="1 12">Amino-acid biosynthesis; L-isoleucine biosynthesis; L-isoleucine from 2-oxobutanoate: step 1/4.</text>
</comment>
<keyword evidence="17" id="KW-1185">Reference proteome</keyword>
<dbReference type="FunFam" id="3.40.50.1220:FF:000008">
    <property type="entry name" value="Acetolactate synthase"/>
    <property type="match status" value="1"/>
</dbReference>
<proteinExistence type="inferred from homology"/>
<evidence type="ECO:0000256" key="10">
    <source>
        <dbReference type="ARBA" id="ARBA00023304"/>
    </source>
</evidence>
<dbReference type="GO" id="GO:0009097">
    <property type="term" value="P:isoleucine biosynthetic process"/>
    <property type="evidence" value="ECO:0007669"/>
    <property type="project" value="UniProtKB-UniPathway"/>
</dbReference>
<dbReference type="UniPathway" id="UPA00047">
    <property type="reaction ID" value="UER00055"/>
</dbReference>
<dbReference type="GO" id="GO:0000287">
    <property type="term" value="F:magnesium ion binding"/>
    <property type="evidence" value="ECO:0007669"/>
    <property type="project" value="UniProtKB-UniRule"/>
</dbReference>
<dbReference type="NCBIfam" id="TIGR00118">
    <property type="entry name" value="acolac_lg"/>
    <property type="match status" value="1"/>
</dbReference>
<evidence type="ECO:0000313" key="17">
    <source>
        <dbReference type="Proteomes" id="UP000323521"/>
    </source>
</evidence>
<dbReference type="InterPro" id="IPR012001">
    <property type="entry name" value="Thiamin_PyroP_enz_TPP-bd_dom"/>
</dbReference>
<keyword evidence="10 12" id="KW-0100">Branched-chain amino acid biosynthesis</keyword>
<dbReference type="InterPro" id="IPR000399">
    <property type="entry name" value="TPP-bd_CS"/>
</dbReference>
<evidence type="ECO:0000259" key="14">
    <source>
        <dbReference type="Pfam" id="PF02775"/>
    </source>
</evidence>
<dbReference type="RefSeq" id="WP_335582430.1">
    <property type="nucleotide sequence ID" value="NZ_CP017634.1"/>
</dbReference>
<dbReference type="GO" id="GO:0003984">
    <property type="term" value="F:acetolactate synthase activity"/>
    <property type="evidence" value="ECO:0007669"/>
    <property type="project" value="UniProtKB-EC"/>
</dbReference>
<dbReference type="SUPFAM" id="SSF52467">
    <property type="entry name" value="DHS-like NAD/FAD-binding domain"/>
    <property type="match status" value="1"/>
</dbReference>
<dbReference type="Pfam" id="PF02775">
    <property type="entry name" value="TPP_enzyme_C"/>
    <property type="match status" value="1"/>
</dbReference>
<feature type="domain" description="Thiamine pyrophosphate enzyme TPP-binding" evidence="14">
    <location>
        <begin position="381"/>
        <end position="529"/>
    </location>
</feature>
<evidence type="ECO:0000256" key="2">
    <source>
        <dbReference type="ARBA" id="ARBA00005025"/>
    </source>
</evidence>
<evidence type="ECO:0000256" key="9">
    <source>
        <dbReference type="ARBA" id="ARBA00023052"/>
    </source>
</evidence>
<evidence type="ECO:0000256" key="12">
    <source>
        <dbReference type="RuleBase" id="RU003591"/>
    </source>
</evidence>
<sequence>MTGAQALVKGLEAEGVKIVFGYPGGAILPVYDALRDSSIKHVLVRQEQGGAHAASGYARVSGKTGVCMATSGPGATNLVTGIATAYMDSIPIVAITGQVSSQMVGTDAFQEVDITGITHPITKHNYLVQDANEIPRVIKEAFHIASTGRPGPVLIDVPKNVAESMCGEKIPEKVSLPGYRPTLHGHPSQIKNACHLMKEAEKPVIHAGGGVISADAGKELVKLAELLQAPVTTTLMGLGSIPTDHALSLGMLGIHGKAAANLAITECDLLITIGARFDDRVTGLVEKFAPEAKVIHIDIDPAEIGKNVRVNVPIVGHVRLVLQAINDRLEQMHRPAWMDLVEQWKEKASCCYPEPGEDLTTRQVLQRLNAVSGGEMIATTDVGQHQMFAAQFLRFKNAKSFISSGGLGTMGYGFPAAIGAQLADPQATVVCITGDGSFQMSMNELATAREQNLPIKVLIMNNSCLGLVRQLQHFYCDRRQMAVDMTGNPDFVKLAAAYDICGYRITKASEIDPVLKEALNNGKLSIIECVISREEIVYPTVLNGKGLNEMVLGTGGYDGE</sequence>
<dbReference type="Gene3D" id="3.40.50.1220">
    <property type="entry name" value="TPP-binding domain"/>
    <property type="match status" value="1"/>
</dbReference>
<evidence type="ECO:0000259" key="15">
    <source>
        <dbReference type="Pfam" id="PF02776"/>
    </source>
</evidence>
<dbReference type="InterPro" id="IPR045229">
    <property type="entry name" value="TPP_enz"/>
</dbReference>
<evidence type="ECO:0000256" key="4">
    <source>
        <dbReference type="ARBA" id="ARBA00013145"/>
    </source>
</evidence>
<dbReference type="FunFam" id="3.40.50.970:FF:000007">
    <property type="entry name" value="Acetolactate synthase"/>
    <property type="match status" value="1"/>
</dbReference>
<dbReference type="KEGG" id="fwa:DCMF_11210"/>
<keyword evidence="6 12" id="KW-0808">Transferase</keyword>
<comment type="catalytic activity">
    <reaction evidence="11 12">
        <text>2 pyruvate + H(+) = (2S)-2-acetolactate + CO2</text>
        <dbReference type="Rhea" id="RHEA:25249"/>
        <dbReference type="ChEBI" id="CHEBI:15361"/>
        <dbReference type="ChEBI" id="CHEBI:15378"/>
        <dbReference type="ChEBI" id="CHEBI:16526"/>
        <dbReference type="ChEBI" id="CHEBI:58476"/>
        <dbReference type="EC" id="2.2.1.6"/>
    </reaction>
</comment>
<dbReference type="CDD" id="cd07035">
    <property type="entry name" value="TPP_PYR_POX_like"/>
    <property type="match status" value="1"/>
</dbReference>
<keyword evidence="5 12" id="KW-0028">Amino-acid biosynthesis</keyword>
<comment type="cofactor">
    <cofactor evidence="12">
        <name>thiamine diphosphate</name>
        <dbReference type="ChEBI" id="CHEBI:58937"/>
    </cofactor>
    <text evidence="12">Binds 1 thiamine pyrophosphate per subunit.</text>
</comment>
<keyword evidence="7 12" id="KW-0479">Metal-binding</keyword>
<evidence type="ECO:0000256" key="8">
    <source>
        <dbReference type="ARBA" id="ARBA00022842"/>
    </source>
</evidence>
<dbReference type="GO" id="GO:0009099">
    <property type="term" value="P:L-valine biosynthetic process"/>
    <property type="evidence" value="ECO:0007669"/>
    <property type="project" value="UniProtKB-UniPathway"/>
</dbReference>
<dbReference type="GO" id="GO:0030976">
    <property type="term" value="F:thiamine pyrophosphate binding"/>
    <property type="evidence" value="ECO:0007669"/>
    <property type="project" value="UniProtKB-UniRule"/>
</dbReference>
<dbReference type="AlphaFoldDB" id="A0A3G1L252"/>
<evidence type="ECO:0000256" key="3">
    <source>
        <dbReference type="ARBA" id="ARBA00007812"/>
    </source>
</evidence>
<dbReference type="UniPathway" id="UPA00049">
    <property type="reaction ID" value="UER00059"/>
</dbReference>
<evidence type="ECO:0000256" key="6">
    <source>
        <dbReference type="ARBA" id="ARBA00022679"/>
    </source>
</evidence>
<dbReference type="GO" id="GO:0005948">
    <property type="term" value="C:acetolactate synthase complex"/>
    <property type="evidence" value="ECO:0007669"/>
    <property type="project" value="TreeGrafter"/>
</dbReference>
<organism evidence="16 17">
    <name type="scientific">Formimonas warabiya</name>
    <dbReference type="NCBI Taxonomy" id="1761012"/>
    <lineage>
        <taxon>Bacteria</taxon>
        <taxon>Bacillati</taxon>
        <taxon>Bacillota</taxon>
        <taxon>Clostridia</taxon>
        <taxon>Eubacteriales</taxon>
        <taxon>Peptococcaceae</taxon>
        <taxon>Candidatus Formimonas</taxon>
    </lineage>
</organism>
<dbReference type="Pfam" id="PF00205">
    <property type="entry name" value="TPP_enzyme_M"/>
    <property type="match status" value="1"/>
</dbReference>
<evidence type="ECO:0000256" key="1">
    <source>
        <dbReference type="ARBA" id="ARBA00004974"/>
    </source>
</evidence>
<feature type="domain" description="Thiamine pyrophosphate enzyme N-terminal TPP-binding" evidence="15">
    <location>
        <begin position="1"/>
        <end position="115"/>
    </location>
</feature>
<keyword evidence="9 12" id="KW-0786">Thiamine pyrophosphate</keyword>
<reference evidence="16 17" key="1">
    <citation type="submission" date="2016-10" db="EMBL/GenBank/DDBJ databases">
        <title>Complete Genome Sequence of Peptococcaceae strain DCMF.</title>
        <authorList>
            <person name="Edwards R.J."/>
            <person name="Holland S.I."/>
            <person name="Deshpande N.P."/>
            <person name="Wong Y.K."/>
            <person name="Ertan H."/>
            <person name="Manefield M."/>
            <person name="Russell T.L."/>
            <person name="Lee M.J."/>
        </authorList>
    </citation>
    <scope>NUCLEOTIDE SEQUENCE [LARGE SCALE GENOMIC DNA]</scope>
    <source>
        <strain evidence="16 17">DCMF</strain>
    </source>
</reference>
<dbReference type="InterPro" id="IPR012846">
    <property type="entry name" value="Acetolactate_synth_lsu"/>
</dbReference>
<dbReference type="SUPFAM" id="SSF52518">
    <property type="entry name" value="Thiamin diphosphate-binding fold (THDP-binding)"/>
    <property type="match status" value="2"/>
</dbReference>
<keyword evidence="8 12" id="KW-0460">Magnesium</keyword>
<feature type="domain" description="Thiamine pyrophosphate enzyme central" evidence="13">
    <location>
        <begin position="190"/>
        <end position="325"/>
    </location>
</feature>
<comment type="cofactor">
    <cofactor evidence="12">
        <name>Mg(2+)</name>
        <dbReference type="ChEBI" id="CHEBI:18420"/>
    </cofactor>
    <text evidence="12">Binds 1 Mg(2+) ion per subunit.</text>
</comment>
<evidence type="ECO:0000256" key="5">
    <source>
        <dbReference type="ARBA" id="ARBA00022605"/>
    </source>
</evidence>
<evidence type="ECO:0000259" key="13">
    <source>
        <dbReference type="Pfam" id="PF00205"/>
    </source>
</evidence>
<accession>A0A3G1L252</accession>
<dbReference type="PROSITE" id="PS00187">
    <property type="entry name" value="TPP_ENZYMES"/>
    <property type="match status" value="1"/>
</dbReference>
<dbReference type="InterPro" id="IPR029061">
    <property type="entry name" value="THDP-binding"/>
</dbReference>
<gene>
    <name evidence="16" type="ORF">DCMF_11210</name>
</gene>
<protein>
    <recommendedName>
        <fullName evidence="4 12">Acetolactate synthase</fullName>
        <ecNumber evidence="4 12">2.2.1.6</ecNumber>
    </recommendedName>
</protein>
<evidence type="ECO:0000256" key="11">
    <source>
        <dbReference type="ARBA" id="ARBA00048670"/>
    </source>
</evidence>
<name>A0A3G1L252_FORW1</name>
<evidence type="ECO:0000256" key="7">
    <source>
        <dbReference type="ARBA" id="ARBA00022723"/>
    </source>
</evidence>
<dbReference type="InterPro" id="IPR011766">
    <property type="entry name" value="TPP_enzyme_TPP-bd"/>
</dbReference>
<dbReference type="CDD" id="cd02015">
    <property type="entry name" value="TPP_AHAS"/>
    <property type="match status" value="1"/>
</dbReference>
<dbReference type="Gene3D" id="3.40.50.970">
    <property type="match status" value="2"/>
</dbReference>
<dbReference type="EMBL" id="CP017634">
    <property type="protein sequence ID" value="ATW28545.1"/>
    <property type="molecule type" value="Genomic_DNA"/>
</dbReference>